<dbReference type="InterPro" id="IPR000408">
    <property type="entry name" value="Reg_chr_condens"/>
</dbReference>
<keyword evidence="1" id="KW-0344">Guanine-nucleotide releasing factor</keyword>
<dbReference type="AlphaFoldDB" id="A0A427Y3D2"/>
<dbReference type="PANTHER" id="PTHR45982:SF1">
    <property type="entry name" value="REGULATOR OF CHROMOSOME CONDENSATION"/>
    <property type="match status" value="1"/>
</dbReference>
<keyword evidence="2" id="KW-0677">Repeat</keyword>
<feature type="compositionally biased region" description="Low complexity" evidence="4">
    <location>
        <begin position="1"/>
        <end position="39"/>
    </location>
</feature>
<proteinExistence type="predicted"/>
<feature type="repeat" description="RCC1" evidence="3">
    <location>
        <begin position="315"/>
        <end position="367"/>
    </location>
</feature>
<dbReference type="STRING" id="1890683.A0A427Y3D2"/>
<evidence type="ECO:0000313" key="6">
    <source>
        <dbReference type="EMBL" id="RSH85622.1"/>
    </source>
</evidence>
<feature type="repeat" description="RCC1" evidence="3">
    <location>
        <begin position="257"/>
        <end position="314"/>
    </location>
</feature>
<name>A0A427Y3D2_9TREE</name>
<evidence type="ECO:0000256" key="3">
    <source>
        <dbReference type="PROSITE-ProRule" id="PRU00235"/>
    </source>
</evidence>
<feature type="repeat" description="RCC1" evidence="3">
    <location>
        <begin position="368"/>
        <end position="429"/>
    </location>
</feature>
<dbReference type="PROSITE" id="PS00625">
    <property type="entry name" value="RCC1_1"/>
    <property type="match status" value="1"/>
</dbReference>
<evidence type="ECO:0000256" key="2">
    <source>
        <dbReference type="ARBA" id="ARBA00022737"/>
    </source>
</evidence>
<reference evidence="6 7" key="1">
    <citation type="submission" date="2018-11" db="EMBL/GenBank/DDBJ databases">
        <title>Genome sequence of Saitozyma podzolica DSM 27192.</title>
        <authorList>
            <person name="Aliyu H."/>
            <person name="Gorte O."/>
            <person name="Ochsenreither K."/>
        </authorList>
    </citation>
    <scope>NUCLEOTIDE SEQUENCE [LARGE SCALE GENOMIC DNA]</scope>
    <source>
        <strain evidence="6 7">DSM 27192</strain>
    </source>
</reference>
<keyword evidence="7" id="KW-1185">Reference proteome</keyword>
<dbReference type="PROSITE" id="PS00626">
    <property type="entry name" value="RCC1_2"/>
    <property type="match status" value="1"/>
</dbReference>
<dbReference type="Pfam" id="PF25390">
    <property type="entry name" value="WD40_RLD"/>
    <property type="match status" value="1"/>
</dbReference>
<evidence type="ECO:0000259" key="5">
    <source>
        <dbReference type="Pfam" id="PF25390"/>
    </source>
</evidence>
<sequence>MAPRKTPTPASSKPPSSRSAKPPSAARRAPRASTATNASFAPTIVENGDADGDGDVSMAEPSGHGDADGPARKKGRVAELAKTGGTGLGRKGSVRAVQVNQVPQPPAPAHPHLALFIFGTGDMGQFGLGPDELEEIGRPKLHSWFEEQIEDGKLSRDGTSRSGGLETVAAGGMHTLAIDEGGKKRAHRQVRSWGINDNAALGRITANVPDPNDPSATVPNEDLETYPFVVETLEKEGFRAVKVAAGDSVSVALSDKGEIRVWGSFRSNDGVLGFDGVPGHSPFQFTPVPLPSLAKVKITDVSCGSDHVLALTTTGHVYVWGNGQQNQLGRRIMERRRLNGLEPERLALRNIVLVSAGMFHSFAVDKDGQVFAWGLNTFHQTGIPSSRGGDEDMINSPTRVEALSPEQHGGAKVVQIEGGEHHSIFLFDNGEVWGVGRSDANQLGLSKDHPAQEGLKERRAEAIKIKEEAVMAARKKLDEVANSEDQDVKEEAERELAGTQAAMVAALDEFVPEPVRIAFPPIPEKYEVVPPFPSWSESRPQDNPIAHISAGTRHNLAVSRSGHVYSWGLGVNAQLGLGSEETAEVPSLVRSKSLRPYTAVYASAGGQHCVLLAHLTKDANAMDLSA</sequence>
<dbReference type="InterPro" id="IPR058923">
    <property type="entry name" value="RCC1-like_dom"/>
</dbReference>
<evidence type="ECO:0000256" key="4">
    <source>
        <dbReference type="SAM" id="MobiDB-lite"/>
    </source>
</evidence>
<gene>
    <name evidence="6" type="ORF">EHS25_003761</name>
</gene>
<dbReference type="GO" id="GO:0005737">
    <property type="term" value="C:cytoplasm"/>
    <property type="evidence" value="ECO:0007669"/>
    <property type="project" value="TreeGrafter"/>
</dbReference>
<dbReference type="GO" id="GO:0005085">
    <property type="term" value="F:guanyl-nucleotide exchange factor activity"/>
    <property type="evidence" value="ECO:0007669"/>
    <property type="project" value="TreeGrafter"/>
</dbReference>
<comment type="caution">
    <text evidence="6">The sequence shown here is derived from an EMBL/GenBank/DDBJ whole genome shotgun (WGS) entry which is preliminary data.</text>
</comment>
<dbReference type="SUPFAM" id="SSF50985">
    <property type="entry name" value="RCC1/BLIP-II"/>
    <property type="match status" value="1"/>
</dbReference>
<accession>A0A427Y3D2</accession>
<dbReference type="OrthoDB" id="61110at2759"/>
<dbReference type="Proteomes" id="UP000279259">
    <property type="component" value="Unassembled WGS sequence"/>
</dbReference>
<dbReference type="EMBL" id="RSCD01000019">
    <property type="protein sequence ID" value="RSH85622.1"/>
    <property type="molecule type" value="Genomic_DNA"/>
</dbReference>
<feature type="domain" description="RCC1-like" evidence="5">
    <location>
        <begin position="115"/>
        <end position="611"/>
    </location>
</feature>
<dbReference type="InterPro" id="IPR051553">
    <property type="entry name" value="Ran_GTPase-activating"/>
</dbReference>
<dbReference type="PROSITE" id="PS50012">
    <property type="entry name" value="RCC1_3"/>
    <property type="match status" value="6"/>
</dbReference>
<dbReference type="InterPro" id="IPR009091">
    <property type="entry name" value="RCC1/BLIP-II"/>
</dbReference>
<feature type="repeat" description="RCC1" evidence="3">
    <location>
        <begin position="113"/>
        <end position="181"/>
    </location>
</feature>
<evidence type="ECO:0000313" key="7">
    <source>
        <dbReference type="Proteomes" id="UP000279259"/>
    </source>
</evidence>
<dbReference type="Gene3D" id="2.130.10.30">
    <property type="entry name" value="Regulator of chromosome condensation 1/beta-lactamase-inhibitor protein II"/>
    <property type="match status" value="1"/>
</dbReference>
<dbReference type="PRINTS" id="PR00633">
    <property type="entry name" value="RCCNDNSATION"/>
</dbReference>
<feature type="repeat" description="RCC1" evidence="3">
    <location>
        <begin position="188"/>
        <end position="256"/>
    </location>
</feature>
<feature type="compositionally biased region" description="Basic and acidic residues" evidence="4">
    <location>
        <begin position="63"/>
        <end position="76"/>
    </location>
</feature>
<protein>
    <recommendedName>
        <fullName evidence="5">RCC1-like domain-containing protein</fullName>
    </recommendedName>
</protein>
<evidence type="ECO:0000256" key="1">
    <source>
        <dbReference type="ARBA" id="ARBA00022658"/>
    </source>
</evidence>
<dbReference type="PANTHER" id="PTHR45982">
    <property type="entry name" value="REGULATOR OF CHROMOSOME CONDENSATION"/>
    <property type="match status" value="1"/>
</dbReference>
<feature type="region of interest" description="Disordered" evidence="4">
    <location>
        <begin position="1"/>
        <end position="76"/>
    </location>
</feature>
<feature type="repeat" description="RCC1" evidence="3">
    <location>
        <begin position="562"/>
        <end position="615"/>
    </location>
</feature>
<organism evidence="6 7">
    <name type="scientific">Saitozyma podzolica</name>
    <dbReference type="NCBI Taxonomy" id="1890683"/>
    <lineage>
        <taxon>Eukaryota</taxon>
        <taxon>Fungi</taxon>
        <taxon>Dikarya</taxon>
        <taxon>Basidiomycota</taxon>
        <taxon>Agaricomycotina</taxon>
        <taxon>Tremellomycetes</taxon>
        <taxon>Tremellales</taxon>
        <taxon>Trimorphomycetaceae</taxon>
        <taxon>Saitozyma</taxon>
    </lineage>
</organism>